<dbReference type="SUPFAM" id="SSF52540">
    <property type="entry name" value="P-loop containing nucleoside triphosphate hydrolases"/>
    <property type="match status" value="1"/>
</dbReference>
<name>A0A1I4UKS3_9GAMM</name>
<dbReference type="InterPro" id="IPR027417">
    <property type="entry name" value="P-loop_NTPase"/>
</dbReference>
<dbReference type="STRING" id="1367852.SAMN05216516_101186"/>
<dbReference type="Gene3D" id="3.40.50.300">
    <property type="entry name" value="P-loop containing nucleotide triphosphate hydrolases"/>
    <property type="match status" value="1"/>
</dbReference>
<gene>
    <name evidence="1" type="ORF">SAMN05216516_101186</name>
</gene>
<accession>A0A1I4UKS3</accession>
<evidence type="ECO:0000313" key="1">
    <source>
        <dbReference type="EMBL" id="SFM89566.1"/>
    </source>
</evidence>
<dbReference type="OrthoDB" id="5836727at2"/>
<organism evidence="1 2">
    <name type="scientific">Izhakiella capsodis</name>
    <dbReference type="NCBI Taxonomy" id="1367852"/>
    <lineage>
        <taxon>Bacteria</taxon>
        <taxon>Pseudomonadati</taxon>
        <taxon>Pseudomonadota</taxon>
        <taxon>Gammaproteobacteria</taxon>
        <taxon>Enterobacterales</taxon>
        <taxon>Erwiniaceae</taxon>
        <taxon>Izhakiella</taxon>
    </lineage>
</organism>
<dbReference type="RefSeq" id="WP_092873899.1">
    <property type="nucleotide sequence ID" value="NZ_FOVC01000001.1"/>
</dbReference>
<dbReference type="EMBL" id="FOVC01000001">
    <property type="protein sequence ID" value="SFM89566.1"/>
    <property type="molecule type" value="Genomic_DNA"/>
</dbReference>
<dbReference type="Pfam" id="PF11398">
    <property type="entry name" value="DUF2813"/>
    <property type="match status" value="1"/>
</dbReference>
<protein>
    <submittedName>
        <fullName evidence="1">Putative ATP-dependent endonuclease of the OLD family</fullName>
    </submittedName>
</protein>
<keyword evidence="1" id="KW-0255">Endonuclease</keyword>
<keyword evidence="1" id="KW-0378">Hydrolase</keyword>
<sequence length="79" mass="9005">MILQCIDIEGFRGIYRLSLTLDDNNGLIGEKVWGKTSLLDALSIAFAPGAKAPAFRQQDFYQPAGDRLHLRFYFREKRA</sequence>
<reference evidence="2" key="1">
    <citation type="submission" date="2016-10" db="EMBL/GenBank/DDBJ databases">
        <authorList>
            <person name="Varghese N."/>
            <person name="Submissions S."/>
        </authorList>
    </citation>
    <scope>NUCLEOTIDE SEQUENCE [LARGE SCALE GENOMIC DNA]</scope>
    <source>
        <strain evidence="2">N6PO6</strain>
    </source>
</reference>
<dbReference type="Proteomes" id="UP000242222">
    <property type="component" value="Unassembled WGS sequence"/>
</dbReference>
<evidence type="ECO:0000313" key="2">
    <source>
        <dbReference type="Proteomes" id="UP000242222"/>
    </source>
</evidence>
<dbReference type="AlphaFoldDB" id="A0A1I4UKS3"/>
<dbReference type="InterPro" id="IPR022602">
    <property type="entry name" value="DUF2813"/>
</dbReference>
<keyword evidence="1" id="KW-0540">Nuclease</keyword>
<dbReference type="GO" id="GO:0004519">
    <property type="term" value="F:endonuclease activity"/>
    <property type="evidence" value="ECO:0007669"/>
    <property type="project" value="UniProtKB-KW"/>
</dbReference>
<proteinExistence type="predicted"/>
<keyword evidence="2" id="KW-1185">Reference proteome</keyword>